<keyword evidence="3" id="KW-0966">Cell projection</keyword>
<feature type="compositionally biased region" description="Polar residues" evidence="4">
    <location>
        <begin position="379"/>
        <end position="392"/>
    </location>
</feature>
<dbReference type="PANTHER" id="PTHR23116:SF36">
    <property type="entry name" value="HARMONIN"/>
    <property type="match status" value="1"/>
</dbReference>
<evidence type="ECO:0000256" key="4">
    <source>
        <dbReference type="SAM" id="MobiDB-lite"/>
    </source>
</evidence>
<evidence type="ECO:0000259" key="5">
    <source>
        <dbReference type="PROSITE" id="PS50106"/>
    </source>
</evidence>
<feature type="compositionally biased region" description="Pro residues" evidence="4">
    <location>
        <begin position="562"/>
        <end position="575"/>
    </location>
</feature>
<feature type="region of interest" description="Disordered" evidence="4">
    <location>
        <begin position="549"/>
        <end position="581"/>
    </location>
</feature>
<sequence>GYSSAASSSSSSGSSSTAGSGGKRVRTVTLVRRPGVRLGFSLRGGKEHGTGFFVTAVDPNTEASHQGLVAGDQILRVNGFPVDDATHKEVLQLILGQNTIAFKVKSVGMIPVKETAEDELSWQIVDSKPNTTPPPSNNDVNHHHHHHQLDVYKPDPNDDPPGITRQMMTDVKMILKVAPRAKLGCGICKGPEWKPGVFVQFTKENSIARLAGLRPGDQILECNNFRFTPETPFSEAVSVMRCCGILELIVRKGAGLDLFPGESSGYNSSASSVAGDNPPRLSNINEDSVNNHQQQPVNDHAQFNGQHASQSERINNNDHSNNDTSRTRGYPSGSTVIHVGGDETDNHKIAEIRMVSQQLETKTTTVFVEVHHSEEDNVSRTQSETSTDRLTNSSSVSSFTSSASSLSSAISQEIERRSKKSSLDVTNRTNAQTDKLIKSGLAKEKVQQHEQLMLEFKKAHKKMFAADNEGNATNNHHSIEEREESRLLNENSQNRCNESTEKYKKIETPNKNNEQQERIKTKRQSAPPPPPPLPTGMVVKEEIPLQKLSTTSHPPLSTKKQPAPPPPPPSPPYCPTPDYDTASLASQVTTDDNNKNGGESDTVKRRAVTGIKGGKVVQQQQKSDIVEMQSLESFKLTNPSKVKPKPPNTYFTTTSSNHSDTSSGTASTLPIKDCVSKPIVTIREYPGSRERKNPSKLDFLQNRTPVIDDNQPIASQLHNELSQTLQRAATTLTRNEDAVGRKLQNGQLTKNGGTIVTINISDQQNNAKNDLGKQPFYLFPNGKANGIENKKINDLMQQSSAANNNNNNNNNNKSYIANGKAKSSIDHTTKNSVTFNFSNKTQETRSVNIVQPNGILKNGNNVSQVQIQSQIPQQKSIKFGGM</sequence>
<dbReference type="SMART" id="SM00228">
    <property type="entry name" value="PDZ"/>
    <property type="match status" value="2"/>
</dbReference>
<evidence type="ECO:0000256" key="3">
    <source>
        <dbReference type="ARBA" id="ARBA00023273"/>
    </source>
</evidence>
<feature type="non-terminal residue" evidence="6">
    <location>
        <position position="1"/>
    </location>
</feature>
<evidence type="ECO:0000313" key="6">
    <source>
        <dbReference type="EMBL" id="JAC88475.1"/>
    </source>
</evidence>
<dbReference type="EMBL" id="GBGD01000414">
    <property type="protein sequence ID" value="JAC88475.1"/>
    <property type="molecule type" value="mRNA"/>
</dbReference>
<feature type="region of interest" description="Disordered" evidence="4">
    <location>
        <begin position="1"/>
        <end position="25"/>
    </location>
</feature>
<comment type="subcellular location">
    <subcellularLocation>
        <location evidence="1">Cell projection</location>
    </subcellularLocation>
</comment>
<organism evidence="6">
    <name type="scientific">Panstrongylus megistus</name>
    <dbReference type="NCBI Taxonomy" id="65343"/>
    <lineage>
        <taxon>Eukaryota</taxon>
        <taxon>Metazoa</taxon>
        <taxon>Ecdysozoa</taxon>
        <taxon>Arthropoda</taxon>
        <taxon>Hexapoda</taxon>
        <taxon>Insecta</taxon>
        <taxon>Pterygota</taxon>
        <taxon>Neoptera</taxon>
        <taxon>Paraneoptera</taxon>
        <taxon>Hemiptera</taxon>
        <taxon>Heteroptera</taxon>
        <taxon>Panheteroptera</taxon>
        <taxon>Cimicomorpha</taxon>
        <taxon>Reduviidae</taxon>
        <taxon>Triatominae</taxon>
        <taxon>Panstrongylus</taxon>
    </lineage>
</organism>
<feature type="region of interest" description="Disordered" evidence="4">
    <location>
        <begin position="267"/>
        <end position="344"/>
    </location>
</feature>
<dbReference type="PANTHER" id="PTHR23116">
    <property type="entry name" value="PDZ DOMAIN CONTAINING WHIRLIN AND HARMONIN-RELATED"/>
    <property type="match status" value="1"/>
</dbReference>
<dbReference type="GO" id="GO:0005929">
    <property type="term" value="C:cilium"/>
    <property type="evidence" value="ECO:0007669"/>
    <property type="project" value="TreeGrafter"/>
</dbReference>
<dbReference type="PROSITE" id="PS50106">
    <property type="entry name" value="PDZ"/>
    <property type="match status" value="2"/>
</dbReference>
<feature type="compositionally biased region" description="Low complexity" evidence="4">
    <location>
        <begin position="1"/>
        <end position="18"/>
    </location>
</feature>
<dbReference type="InterPro" id="IPR001478">
    <property type="entry name" value="PDZ"/>
</dbReference>
<dbReference type="InterPro" id="IPR036034">
    <property type="entry name" value="PDZ_sf"/>
</dbReference>
<evidence type="ECO:0000256" key="2">
    <source>
        <dbReference type="ARBA" id="ARBA00022737"/>
    </source>
</evidence>
<feature type="compositionally biased region" description="Basic and acidic residues" evidence="4">
    <location>
        <begin position="477"/>
        <end position="487"/>
    </location>
</feature>
<feature type="compositionally biased region" description="Basic and acidic residues" evidence="4">
    <location>
        <begin position="498"/>
        <end position="519"/>
    </location>
</feature>
<dbReference type="Pfam" id="PF00595">
    <property type="entry name" value="PDZ"/>
    <property type="match status" value="1"/>
</dbReference>
<name>A0A069DX54_9HEMI</name>
<feature type="compositionally biased region" description="Low complexity" evidence="4">
    <location>
        <begin position="393"/>
        <end position="407"/>
    </location>
</feature>
<feature type="region of interest" description="Disordered" evidence="4">
    <location>
        <begin position="468"/>
        <end position="537"/>
    </location>
</feature>
<dbReference type="InterPro" id="IPR051844">
    <property type="entry name" value="USH2_Complex_Protein"/>
</dbReference>
<feature type="region of interest" description="Disordered" evidence="4">
    <location>
        <begin position="371"/>
        <end position="407"/>
    </location>
</feature>
<accession>A0A069DX54</accession>
<feature type="region of interest" description="Disordered" evidence="4">
    <location>
        <begin position="126"/>
        <end position="155"/>
    </location>
</feature>
<feature type="compositionally biased region" description="Polar residues" evidence="4">
    <location>
        <begin position="588"/>
        <end position="599"/>
    </location>
</feature>
<feature type="domain" description="PDZ" evidence="5">
    <location>
        <begin position="172"/>
        <end position="241"/>
    </location>
</feature>
<evidence type="ECO:0000256" key="1">
    <source>
        <dbReference type="ARBA" id="ARBA00004316"/>
    </source>
</evidence>
<feature type="region of interest" description="Disordered" evidence="4">
    <location>
        <begin position="800"/>
        <end position="824"/>
    </location>
</feature>
<dbReference type="GO" id="GO:0032426">
    <property type="term" value="C:stereocilium tip"/>
    <property type="evidence" value="ECO:0007669"/>
    <property type="project" value="TreeGrafter"/>
</dbReference>
<protein>
    <submittedName>
        <fullName evidence="6">Putative mediator of rna polymerase ii transcription subunit 26-like protein</fullName>
    </submittedName>
</protein>
<feature type="domain" description="PDZ" evidence="5">
    <location>
        <begin position="27"/>
        <end position="94"/>
    </location>
</feature>
<feature type="compositionally biased region" description="Polar residues" evidence="4">
    <location>
        <begin position="280"/>
        <end position="324"/>
    </location>
</feature>
<dbReference type="GO" id="GO:0002142">
    <property type="term" value="C:stereocilia ankle link complex"/>
    <property type="evidence" value="ECO:0007669"/>
    <property type="project" value="TreeGrafter"/>
</dbReference>
<dbReference type="Gene3D" id="2.30.42.10">
    <property type="match status" value="2"/>
</dbReference>
<keyword evidence="2" id="KW-0677">Repeat</keyword>
<dbReference type="SUPFAM" id="SSF50156">
    <property type="entry name" value="PDZ domain-like"/>
    <property type="match status" value="2"/>
</dbReference>
<reference evidence="6" key="1">
    <citation type="journal article" date="2015" name="J. Med. Entomol.">
        <title>A Deep Insight Into the Sialotranscriptome of the Chagas Disease Vector, Panstrongylus megistus (Hemiptera: Heteroptera).</title>
        <authorList>
            <person name="Ribeiro J.M."/>
            <person name="Schwarz A."/>
            <person name="Francischetti I.M."/>
        </authorList>
    </citation>
    <scope>NUCLEOTIDE SEQUENCE</scope>
    <source>
        <tissue evidence="6">Salivary glands</tissue>
    </source>
</reference>
<feature type="compositionally biased region" description="Low complexity" evidence="4">
    <location>
        <begin position="803"/>
        <end position="812"/>
    </location>
</feature>
<dbReference type="AlphaFoldDB" id="A0A069DX54"/>
<feature type="region of interest" description="Disordered" evidence="4">
    <location>
        <begin position="588"/>
        <end position="607"/>
    </location>
</feature>
<dbReference type="GO" id="GO:0005886">
    <property type="term" value="C:plasma membrane"/>
    <property type="evidence" value="ECO:0007669"/>
    <property type="project" value="TreeGrafter"/>
</dbReference>
<proteinExistence type="evidence at transcript level"/>